<protein>
    <submittedName>
        <fullName evidence="3">DUF4321 domain-containing protein</fullName>
    </submittedName>
</protein>
<comment type="caution">
    <text evidence="3">The sequence shown here is derived from an EMBL/GenBank/DDBJ whole genome shotgun (WGS) entry which is preliminary data.</text>
</comment>
<dbReference type="Proteomes" id="UP000276301">
    <property type="component" value="Unassembled WGS sequence"/>
</dbReference>
<reference evidence="3 4" key="1">
    <citation type="submission" date="2018-10" db="EMBL/GenBank/DDBJ databases">
        <title>Anaerotruncus faecis sp. nov., isolated from human feces.</title>
        <authorList>
            <person name="Wang Y.-J."/>
        </authorList>
    </citation>
    <scope>NUCLEOTIDE SEQUENCE [LARGE SCALE GENOMIC DNA]</scope>
    <source>
        <strain evidence="3 4">22A2-44</strain>
    </source>
</reference>
<dbReference type="EMBL" id="RCHT01000037">
    <property type="protein sequence ID" value="RLL08090.1"/>
    <property type="molecule type" value="Genomic_DNA"/>
</dbReference>
<dbReference type="Pfam" id="PF14209">
    <property type="entry name" value="DUF4321"/>
    <property type="match status" value="1"/>
</dbReference>
<keyword evidence="4" id="KW-1185">Reference proteome</keyword>
<accession>A0A498CJ98</accession>
<evidence type="ECO:0000313" key="4">
    <source>
        <dbReference type="Proteomes" id="UP000276301"/>
    </source>
</evidence>
<feature type="region of interest" description="Disordered" evidence="1">
    <location>
        <begin position="93"/>
        <end position="113"/>
    </location>
</feature>
<evidence type="ECO:0000313" key="3">
    <source>
        <dbReference type="EMBL" id="RLL08090.1"/>
    </source>
</evidence>
<feature type="transmembrane region" description="Helical" evidence="2">
    <location>
        <begin position="57"/>
        <end position="80"/>
    </location>
</feature>
<keyword evidence="2" id="KW-0472">Membrane</keyword>
<organism evidence="3 4">
    <name type="scientific">Anaerotruncus massiliensis</name>
    <name type="common">ex Liu et al. 2021</name>
    <dbReference type="NCBI Taxonomy" id="2321404"/>
    <lineage>
        <taxon>Bacteria</taxon>
        <taxon>Bacillati</taxon>
        <taxon>Bacillota</taxon>
        <taxon>Clostridia</taxon>
        <taxon>Eubacteriales</taxon>
        <taxon>Oscillospiraceae</taxon>
        <taxon>Anaerotruncus</taxon>
    </lineage>
</organism>
<proteinExistence type="predicted"/>
<name>A0A498CJ98_9FIRM</name>
<keyword evidence="2" id="KW-1133">Transmembrane helix</keyword>
<gene>
    <name evidence="3" type="ORF">D4A47_12545</name>
</gene>
<sequence length="113" mass="12303">MKKTILGAFWLVAALVVGALIAAATEQIPFLSWLAFGRSIGLPVENPMVLDLSVIKIAFGFEIGVTVAHILCFIGALFGYKYMVKRMHLDDGRQRHDRHGKHGGEGLPGESGR</sequence>
<dbReference type="InterPro" id="IPR025470">
    <property type="entry name" value="DUF4321"/>
</dbReference>
<evidence type="ECO:0000256" key="2">
    <source>
        <dbReference type="SAM" id="Phobius"/>
    </source>
</evidence>
<dbReference type="AlphaFoldDB" id="A0A498CJ98"/>
<evidence type="ECO:0000256" key="1">
    <source>
        <dbReference type="SAM" id="MobiDB-lite"/>
    </source>
</evidence>
<keyword evidence="2" id="KW-0812">Transmembrane</keyword>
<dbReference type="RefSeq" id="WP_121587533.1">
    <property type="nucleotide sequence ID" value="NZ_RCHT01000037.1"/>
</dbReference>